<sequence length="529" mass="58183">MRLLRGARALATGDDALGNLRLGSRLSETPLGLGRWAGWGLLPKGMDAELLDRQVRQILCIRREAVVFLPELMAGMADPHRRVSAPLPQPWRKRLRGLGLRPRVWSCRWQWLRAQRIFYVGGMAEVARRLRMIWRGPERPAAPYALCVNLRTGNLPAADWRVGDPIHTLGAWHASGALSEGGDLPAYIHIYGGAEGAHPSGLRLTGQLFPRVPGVGARLRASGLVIWRALMATLRWPLGAWWAPALLREAVLLEHLRALPAALRPTQARFTLDNALHRPLWSHWLDAHGGQTHLVWYSTNSEPTAPRTHRPAPPFPGMNIMDWPHHQVWTPQQGAFVASQNGLPTQAHVVGPIPLSDSNTPLPDLPEGCVAVFDVTPFSYRHALHSGLLHAFYTGPAMVAFLRQTHAQLRAAGLTMALKRKRFNPEAVPHYLHAVEALAEEPDVVMLDPEVNAARLLDAPQIVAAISAPFTSTALLARHAGKPSVYFEPTAQLRYPPRAAQGVRVIDAQPDLAHWLAELPGAGGKSQIA</sequence>
<dbReference type="AlphaFoldDB" id="A0A1Y2K5W8"/>
<dbReference type="InterPro" id="IPR030932">
    <property type="entry name" value="PFTS_polysacc"/>
</dbReference>
<comment type="caution">
    <text evidence="1">The sequence shown here is derived from an EMBL/GenBank/DDBJ whole genome shotgun (WGS) entry which is preliminary data.</text>
</comment>
<dbReference type="STRING" id="1434232.MAIT1_02654"/>
<proteinExistence type="predicted"/>
<evidence type="ECO:0000313" key="2">
    <source>
        <dbReference type="Proteomes" id="UP000194003"/>
    </source>
</evidence>
<protein>
    <submittedName>
        <fullName evidence="1">Uncharacterized protein</fullName>
    </submittedName>
</protein>
<keyword evidence="2" id="KW-1185">Reference proteome</keyword>
<name>A0A1Y2K5W8_9PROT</name>
<dbReference type="EMBL" id="LVJN01000020">
    <property type="protein sequence ID" value="OSM02504.1"/>
    <property type="molecule type" value="Genomic_DNA"/>
</dbReference>
<accession>A0A1Y2K5W8</accession>
<organism evidence="1 2">
    <name type="scientific">Magnetofaba australis IT-1</name>
    <dbReference type="NCBI Taxonomy" id="1434232"/>
    <lineage>
        <taxon>Bacteria</taxon>
        <taxon>Pseudomonadati</taxon>
        <taxon>Pseudomonadota</taxon>
        <taxon>Magnetococcia</taxon>
        <taxon>Magnetococcales</taxon>
        <taxon>Magnetococcaceae</taxon>
        <taxon>Magnetofaba</taxon>
    </lineage>
</organism>
<reference evidence="1 2" key="1">
    <citation type="journal article" date="2016" name="BMC Genomics">
        <title>Combined genomic and structural analyses of a cultured magnetotactic bacterium reveals its niche adaptation to a dynamic environment.</title>
        <authorList>
            <person name="Araujo A.C."/>
            <person name="Morillo V."/>
            <person name="Cypriano J."/>
            <person name="Teixeira L.C."/>
            <person name="Leao P."/>
            <person name="Lyra S."/>
            <person name="Almeida L.G."/>
            <person name="Bazylinski D.A."/>
            <person name="Vasconcellos A.T."/>
            <person name="Abreu F."/>
            <person name="Lins U."/>
        </authorList>
    </citation>
    <scope>NUCLEOTIDE SEQUENCE [LARGE SCALE GENOMIC DNA]</scope>
    <source>
        <strain evidence="1 2">IT-1</strain>
    </source>
</reference>
<dbReference type="Proteomes" id="UP000194003">
    <property type="component" value="Unassembled WGS sequence"/>
</dbReference>
<gene>
    <name evidence="1" type="ORF">MAIT1_02654</name>
</gene>
<evidence type="ECO:0000313" key="1">
    <source>
        <dbReference type="EMBL" id="OSM02504.1"/>
    </source>
</evidence>
<dbReference type="NCBIfam" id="TIGR04417">
    <property type="entry name" value="PFTS_polysacc"/>
    <property type="match status" value="1"/>
</dbReference>